<comment type="similarity">
    <text evidence="2">Belongs to the TRAFAC class myosin-kinesin ATPase superfamily. Kinesin family.</text>
</comment>
<keyword evidence="2" id="KW-0547">Nucleotide-binding</keyword>
<feature type="domain" description="Kinesin motor" evidence="3">
    <location>
        <begin position="1"/>
        <end position="106"/>
    </location>
</feature>
<dbReference type="InterPro" id="IPR001752">
    <property type="entry name" value="Kinesin_motor_dom"/>
</dbReference>
<dbReference type="PANTHER" id="PTHR47968:SF9">
    <property type="entry name" value="KINESIN-LIKE PROTEIN KIN-7K, CHLOROPLASTIC ISOFORM X1"/>
    <property type="match status" value="1"/>
</dbReference>
<comment type="caution">
    <text evidence="4">The sequence shown here is derived from an EMBL/GenBank/DDBJ whole genome shotgun (WGS) entry which is preliminary data.</text>
</comment>
<dbReference type="GO" id="GO:0005524">
    <property type="term" value="F:ATP binding"/>
    <property type="evidence" value="ECO:0007669"/>
    <property type="project" value="UniProtKB-UniRule"/>
</dbReference>
<evidence type="ECO:0000313" key="5">
    <source>
        <dbReference type="Proteomes" id="UP000245207"/>
    </source>
</evidence>
<evidence type="ECO:0000313" key="4">
    <source>
        <dbReference type="EMBL" id="PWA35924.1"/>
    </source>
</evidence>
<dbReference type="Gene3D" id="3.40.850.10">
    <property type="entry name" value="Kinesin motor domain"/>
    <property type="match status" value="1"/>
</dbReference>
<accession>A0A2U1KGK9</accession>
<dbReference type="Pfam" id="PF00225">
    <property type="entry name" value="Kinesin"/>
    <property type="match status" value="1"/>
</dbReference>
<dbReference type="GO" id="GO:0008017">
    <property type="term" value="F:microtubule binding"/>
    <property type="evidence" value="ECO:0007669"/>
    <property type="project" value="InterPro"/>
</dbReference>
<keyword evidence="5" id="KW-1185">Reference proteome</keyword>
<dbReference type="PANTHER" id="PTHR47968">
    <property type="entry name" value="CENTROMERE PROTEIN E"/>
    <property type="match status" value="1"/>
</dbReference>
<reference evidence="4 5" key="1">
    <citation type="journal article" date="2018" name="Mol. Plant">
        <title>The genome of Artemisia annua provides insight into the evolution of Asteraceae family and artemisinin biosynthesis.</title>
        <authorList>
            <person name="Shen Q."/>
            <person name="Zhang L."/>
            <person name="Liao Z."/>
            <person name="Wang S."/>
            <person name="Yan T."/>
            <person name="Shi P."/>
            <person name="Liu M."/>
            <person name="Fu X."/>
            <person name="Pan Q."/>
            <person name="Wang Y."/>
            <person name="Lv Z."/>
            <person name="Lu X."/>
            <person name="Zhang F."/>
            <person name="Jiang W."/>
            <person name="Ma Y."/>
            <person name="Chen M."/>
            <person name="Hao X."/>
            <person name="Li L."/>
            <person name="Tang Y."/>
            <person name="Lv G."/>
            <person name="Zhou Y."/>
            <person name="Sun X."/>
            <person name="Brodelius P.E."/>
            <person name="Rose J.K.C."/>
            <person name="Tang K."/>
        </authorList>
    </citation>
    <scope>NUCLEOTIDE SEQUENCE [LARGE SCALE GENOMIC DNA]</scope>
    <source>
        <strain evidence="5">cv. Huhao1</strain>
        <tissue evidence="4">Leaf</tissue>
    </source>
</reference>
<keyword evidence="2" id="KW-0067">ATP-binding</keyword>
<dbReference type="OrthoDB" id="3176171at2759"/>
<dbReference type="Proteomes" id="UP000245207">
    <property type="component" value="Unassembled WGS sequence"/>
</dbReference>
<name>A0A2U1KGK9_ARTAN</name>
<dbReference type="InterPro" id="IPR027417">
    <property type="entry name" value="P-loop_NTPase"/>
</dbReference>
<dbReference type="SUPFAM" id="SSF52540">
    <property type="entry name" value="P-loop containing nucleoside triphosphate hydrolases"/>
    <property type="match status" value="1"/>
</dbReference>
<dbReference type="InterPro" id="IPR027640">
    <property type="entry name" value="Kinesin-like_fam"/>
</dbReference>
<evidence type="ECO:0000259" key="3">
    <source>
        <dbReference type="PROSITE" id="PS50067"/>
    </source>
</evidence>
<dbReference type="EMBL" id="PKPP01019105">
    <property type="protein sequence ID" value="PWA35924.1"/>
    <property type="molecule type" value="Genomic_DNA"/>
</dbReference>
<evidence type="ECO:0000256" key="2">
    <source>
        <dbReference type="PROSITE-ProRule" id="PRU00283"/>
    </source>
</evidence>
<dbReference type="PROSITE" id="PS50067">
    <property type="entry name" value="KINESIN_MOTOR_2"/>
    <property type="match status" value="1"/>
</dbReference>
<dbReference type="STRING" id="35608.A0A2U1KGK9"/>
<dbReference type="GO" id="GO:0003777">
    <property type="term" value="F:microtubule motor activity"/>
    <property type="evidence" value="ECO:0007669"/>
    <property type="project" value="InterPro"/>
</dbReference>
<organism evidence="4 5">
    <name type="scientific">Artemisia annua</name>
    <name type="common">Sweet wormwood</name>
    <dbReference type="NCBI Taxonomy" id="35608"/>
    <lineage>
        <taxon>Eukaryota</taxon>
        <taxon>Viridiplantae</taxon>
        <taxon>Streptophyta</taxon>
        <taxon>Embryophyta</taxon>
        <taxon>Tracheophyta</taxon>
        <taxon>Spermatophyta</taxon>
        <taxon>Magnoliopsida</taxon>
        <taxon>eudicotyledons</taxon>
        <taxon>Gunneridae</taxon>
        <taxon>Pentapetalae</taxon>
        <taxon>asterids</taxon>
        <taxon>campanulids</taxon>
        <taxon>Asterales</taxon>
        <taxon>Asteraceae</taxon>
        <taxon>Asteroideae</taxon>
        <taxon>Anthemideae</taxon>
        <taxon>Artemisiinae</taxon>
        <taxon>Artemisia</taxon>
    </lineage>
</organism>
<dbReference type="AlphaFoldDB" id="A0A2U1KGK9"/>
<keyword evidence="1 2" id="KW-0505">Motor protein</keyword>
<gene>
    <name evidence="4" type="ORF">CTI12_AA604960</name>
</gene>
<dbReference type="InterPro" id="IPR036961">
    <property type="entry name" value="Kinesin_motor_dom_sf"/>
</dbReference>
<evidence type="ECO:0000256" key="1">
    <source>
        <dbReference type="ARBA" id="ARBA00023175"/>
    </source>
</evidence>
<proteinExistence type="inferred from homology"/>
<feature type="binding site" evidence="2">
    <location>
        <begin position="79"/>
        <end position="86"/>
    </location>
    <ligand>
        <name>ATP</name>
        <dbReference type="ChEBI" id="CHEBI:30616"/>
    </ligand>
</feature>
<sequence>MLQLRFAFDRCPSEIRQGEEIAWYADGETIFRNEFTPSIAYAYDQVIGPIATCHVYDIAAHHVVGGAMEGVNGTIFAYGVTSSGKTHTMHVSATLLLNFGIMVLSG</sequence>
<protein>
    <submittedName>
        <fullName evidence="4">Kinesin heavy chain</fullName>
    </submittedName>
</protein>
<dbReference type="GO" id="GO:0007018">
    <property type="term" value="P:microtubule-based movement"/>
    <property type="evidence" value="ECO:0007669"/>
    <property type="project" value="InterPro"/>
</dbReference>